<feature type="domain" description="HTH cro/C1-type" evidence="1">
    <location>
        <begin position="19"/>
        <end position="74"/>
    </location>
</feature>
<dbReference type="Proteomes" id="UP001597189">
    <property type="component" value="Unassembled WGS sequence"/>
</dbReference>
<evidence type="ECO:0000313" key="3">
    <source>
        <dbReference type="Proteomes" id="UP001597189"/>
    </source>
</evidence>
<dbReference type="InterPro" id="IPR013430">
    <property type="entry name" value="Toxin_antidote_HigA"/>
</dbReference>
<dbReference type="InterPro" id="IPR010982">
    <property type="entry name" value="Lambda_DNA-bd_dom_sf"/>
</dbReference>
<evidence type="ECO:0000313" key="2">
    <source>
        <dbReference type="EMBL" id="MFD1454759.1"/>
    </source>
</evidence>
<protein>
    <submittedName>
        <fullName evidence="2">HigA family addiction module antitoxin</fullName>
    </submittedName>
</protein>
<dbReference type="InterPro" id="IPR001387">
    <property type="entry name" value="Cro/C1-type_HTH"/>
</dbReference>
<proteinExistence type="predicted"/>
<dbReference type="SMART" id="SM00530">
    <property type="entry name" value="HTH_XRE"/>
    <property type="match status" value="1"/>
</dbReference>
<dbReference type="EMBL" id="JBHTOD010000002">
    <property type="protein sequence ID" value="MFD1454759.1"/>
    <property type="molecule type" value="Genomic_DNA"/>
</dbReference>
<organism evidence="2 3">
    <name type="scientific">Levilactobacillus lanxiensis</name>
    <dbReference type="NCBI Taxonomy" id="2799568"/>
    <lineage>
        <taxon>Bacteria</taxon>
        <taxon>Bacillati</taxon>
        <taxon>Bacillota</taxon>
        <taxon>Bacilli</taxon>
        <taxon>Lactobacillales</taxon>
        <taxon>Lactobacillaceae</taxon>
        <taxon>Levilactobacillus</taxon>
    </lineage>
</organism>
<sequence length="88" mass="9755">MINNRETYKVPVPIAPGETLQESIDLLQISPAALAEKTAVSVDYVQRVLAGKARITPEFATALTQVVDVPAAFWLRYDQNYHQALAEQ</sequence>
<accession>A0ABW4CZU4</accession>
<dbReference type="Gene3D" id="1.10.260.40">
    <property type="entry name" value="lambda repressor-like DNA-binding domains"/>
    <property type="match status" value="1"/>
</dbReference>
<keyword evidence="3" id="KW-1185">Reference proteome</keyword>
<reference evidence="3" key="1">
    <citation type="journal article" date="2019" name="Int. J. Syst. Evol. Microbiol.">
        <title>The Global Catalogue of Microorganisms (GCM) 10K type strain sequencing project: providing services to taxonomists for standard genome sequencing and annotation.</title>
        <authorList>
            <consortium name="The Broad Institute Genomics Platform"/>
            <consortium name="The Broad Institute Genome Sequencing Center for Infectious Disease"/>
            <person name="Wu L."/>
            <person name="Ma J."/>
        </authorList>
    </citation>
    <scope>NUCLEOTIDE SEQUENCE [LARGE SCALE GENOMIC DNA]</scope>
    <source>
        <strain evidence="3">CCM 8979</strain>
    </source>
</reference>
<dbReference type="SUPFAM" id="SSF47413">
    <property type="entry name" value="lambda repressor-like DNA-binding domains"/>
    <property type="match status" value="1"/>
</dbReference>
<dbReference type="NCBIfam" id="TIGR02607">
    <property type="entry name" value="antidote_HigA"/>
    <property type="match status" value="1"/>
</dbReference>
<evidence type="ECO:0000259" key="1">
    <source>
        <dbReference type="SMART" id="SM00530"/>
    </source>
</evidence>
<dbReference type="RefSeq" id="WP_203643017.1">
    <property type="nucleotide sequence ID" value="NZ_BOLN01000002.1"/>
</dbReference>
<gene>
    <name evidence="2" type="ORF">ACFQ44_03550</name>
</gene>
<name>A0ABW4CZU4_9LACO</name>
<comment type="caution">
    <text evidence="2">The sequence shown here is derived from an EMBL/GenBank/DDBJ whole genome shotgun (WGS) entry which is preliminary data.</text>
</comment>